<feature type="domain" description="Phosphodiester glycosidase" evidence="2">
    <location>
        <begin position="74"/>
        <end position="217"/>
    </location>
</feature>
<name>A0A1J0WKG8_9RHOB</name>
<evidence type="ECO:0000256" key="1">
    <source>
        <dbReference type="SAM" id="SignalP"/>
    </source>
</evidence>
<reference evidence="3 4" key="1">
    <citation type="submission" date="2016-11" db="EMBL/GenBank/DDBJ databases">
        <title>Complete genome sequence of Sulfitobacter sp. AM1-D1, a toxic bacteria associated with marine dinoflagellate Alexandrium minutum in East China Sea.</title>
        <authorList>
            <person name="Yang Q."/>
            <person name="Zhang X."/>
            <person name="Tian X."/>
        </authorList>
    </citation>
    <scope>NUCLEOTIDE SEQUENCE [LARGE SCALE GENOMIC DNA]</scope>
    <source>
        <strain evidence="3 4">AM1-D1</strain>
    </source>
</reference>
<evidence type="ECO:0000259" key="2">
    <source>
        <dbReference type="Pfam" id="PF09992"/>
    </source>
</evidence>
<dbReference type="KEGG" id="suam:BOO69_16460"/>
<sequence>MKFLLWLGLVLAAGGAMATECRQEEYAGNRYSICEVDLTRERLELFLADEAGSVYGHFGTLDKALAARGQRLGFAMNAGMYHDNRAPVGYFVENGRVVQDVIQSEGPGNFGLLPNGIFCIGEGRADVLETKAFLRSEPACRYATQSGPMLVIDGELHPRFLKNSTSRYIRNGVGTTADGTRAIFVISDNTVTFHEFGSYFRDRLQLRNALYFDGNVSRLRAPALGRDDAGFTTIGPIVGVVESD</sequence>
<keyword evidence="1" id="KW-0732">Signal</keyword>
<dbReference type="OrthoDB" id="5515706at2"/>
<dbReference type="AlphaFoldDB" id="A0A1J0WKG8"/>
<keyword evidence="4" id="KW-1185">Reference proteome</keyword>
<organism evidence="3 4">
    <name type="scientific">Sulfitobacter alexandrii</name>
    <dbReference type="NCBI Taxonomy" id="1917485"/>
    <lineage>
        <taxon>Bacteria</taxon>
        <taxon>Pseudomonadati</taxon>
        <taxon>Pseudomonadota</taxon>
        <taxon>Alphaproteobacteria</taxon>
        <taxon>Rhodobacterales</taxon>
        <taxon>Roseobacteraceae</taxon>
        <taxon>Sulfitobacter</taxon>
    </lineage>
</organism>
<dbReference type="Pfam" id="PF09992">
    <property type="entry name" value="NAGPA"/>
    <property type="match status" value="1"/>
</dbReference>
<feature type="chain" id="PRO_5012633695" description="Phosphodiester glycosidase domain-containing protein" evidence="1">
    <location>
        <begin position="19"/>
        <end position="244"/>
    </location>
</feature>
<evidence type="ECO:0000313" key="4">
    <source>
        <dbReference type="Proteomes" id="UP000181897"/>
    </source>
</evidence>
<protein>
    <recommendedName>
        <fullName evidence="2">Phosphodiester glycosidase domain-containing protein</fullName>
    </recommendedName>
</protein>
<dbReference type="InterPro" id="IPR018711">
    <property type="entry name" value="NAGPA"/>
</dbReference>
<dbReference type="EMBL" id="CP018076">
    <property type="protein sequence ID" value="APE44812.1"/>
    <property type="molecule type" value="Genomic_DNA"/>
</dbReference>
<dbReference type="RefSeq" id="WP_071973158.1">
    <property type="nucleotide sequence ID" value="NZ_CP018076.1"/>
</dbReference>
<proteinExistence type="predicted"/>
<accession>A0A1J0WKG8</accession>
<gene>
    <name evidence="3" type="ORF">BOO69_16460</name>
</gene>
<evidence type="ECO:0000313" key="3">
    <source>
        <dbReference type="EMBL" id="APE44812.1"/>
    </source>
</evidence>
<feature type="signal peptide" evidence="1">
    <location>
        <begin position="1"/>
        <end position="18"/>
    </location>
</feature>
<dbReference type="STRING" id="1917485.BOO69_16460"/>
<dbReference type="Proteomes" id="UP000181897">
    <property type="component" value="Chromosome"/>
</dbReference>